<dbReference type="Gene3D" id="3.40.190.10">
    <property type="entry name" value="Periplasmic binding protein-like II"/>
    <property type="match status" value="2"/>
</dbReference>
<evidence type="ECO:0000259" key="2">
    <source>
        <dbReference type="SMART" id="SM00062"/>
    </source>
</evidence>
<proteinExistence type="predicted"/>
<dbReference type="PANTHER" id="PTHR35936:SF17">
    <property type="entry name" value="ARGININE-BINDING EXTRACELLULAR PROTEIN ARTP"/>
    <property type="match status" value="1"/>
</dbReference>
<accession>A0A2S2BQB2</accession>
<dbReference type="KEGG" id="roz:CBI38_03470"/>
<name>A0A2S2BQB2_9NOCA</name>
<sequence>MAGLVVAAGSVAGCTKTDSSSGESLLEQLRSEGTVTVGFAGEAPYSFEEDGKLTGATVALHREIFKNLGIDNVEGVSTDFGALIPGLQARRFDVVSAGMSILPQRCEQAAFSEPEFNYTTALMVPKGNPAKLTDMQSVKDSGVRMAAMTGAIESDYAQDLGIEATQVASPQDGMDAIANGRADVFALTGISLNWLAQNNPQVPVEVTDSFVAEINGVPQVGAGGTVFRKEDTELRDAYNAELAKITADKDKYLSIVGPFGFTEAELPDPQLTTAKLCEGES</sequence>
<evidence type="ECO:0000313" key="4">
    <source>
        <dbReference type="Proteomes" id="UP000245711"/>
    </source>
</evidence>
<dbReference type="RefSeq" id="WP_109326397.1">
    <property type="nucleotide sequence ID" value="NZ_CP021354.1"/>
</dbReference>
<dbReference type="PANTHER" id="PTHR35936">
    <property type="entry name" value="MEMBRANE-BOUND LYTIC MUREIN TRANSGLYCOSYLASE F"/>
    <property type="match status" value="1"/>
</dbReference>
<dbReference type="InterPro" id="IPR001638">
    <property type="entry name" value="Solute-binding_3/MltF_N"/>
</dbReference>
<dbReference type="CDD" id="cd01002">
    <property type="entry name" value="PBP2_Ehub_like"/>
    <property type="match status" value="1"/>
</dbReference>
<gene>
    <name evidence="3" type="ORF">CBI38_03470</name>
</gene>
<dbReference type="SUPFAM" id="SSF53850">
    <property type="entry name" value="Periplasmic binding protein-like II"/>
    <property type="match status" value="1"/>
</dbReference>
<dbReference type="OrthoDB" id="9768183at2"/>
<dbReference type="EMBL" id="CP021354">
    <property type="protein sequence ID" value="AWK70764.1"/>
    <property type="molecule type" value="Genomic_DNA"/>
</dbReference>
<keyword evidence="4" id="KW-1185">Reference proteome</keyword>
<feature type="domain" description="Solute-binding protein family 3/N-terminal" evidence="2">
    <location>
        <begin position="34"/>
        <end position="256"/>
    </location>
</feature>
<dbReference type="SMART" id="SM00062">
    <property type="entry name" value="PBPb"/>
    <property type="match status" value="1"/>
</dbReference>
<reference evidence="3 4" key="1">
    <citation type="submission" date="2017-05" db="EMBL/GenBank/DDBJ databases">
        <title>Isolation of Rhodococcus sp. S2-17 biodegrading of BP-3.</title>
        <authorList>
            <person name="Lee Y."/>
            <person name="Kim K.H."/>
            <person name="Chun B.H."/>
            <person name="Jung H.S."/>
            <person name="Jeon C.O."/>
        </authorList>
    </citation>
    <scope>NUCLEOTIDE SEQUENCE [LARGE SCALE GENOMIC DNA]</scope>
    <source>
        <strain evidence="3 4">S2-17</strain>
    </source>
</reference>
<organism evidence="3 4">
    <name type="scientific">Rhodococcus oxybenzonivorans</name>
    <dbReference type="NCBI Taxonomy" id="1990687"/>
    <lineage>
        <taxon>Bacteria</taxon>
        <taxon>Bacillati</taxon>
        <taxon>Actinomycetota</taxon>
        <taxon>Actinomycetes</taxon>
        <taxon>Mycobacteriales</taxon>
        <taxon>Nocardiaceae</taxon>
        <taxon>Rhodococcus</taxon>
    </lineage>
</organism>
<dbReference type="GO" id="GO:0051470">
    <property type="term" value="P:ectoine transmembrane transport"/>
    <property type="evidence" value="ECO:0007669"/>
    <property type="project" value="InterPro"/>
</dbReference>
<protein>
    <submittedName>
        <fullName evidence="3">Ectoine/hydroxyectoine ABC transporter substrate-binding protein EhuB</fullName>
    </submittedName>
</protein>
<dbReference type="Proteomes" id="UP000245711">
    <property type="component" value="Chromosome"/>
</dbReference>
<dbReference type="NCBIfam" id="TIGR02995">
    <property type="entry name" value="ectoine_ehuB"/>
    <property type="match status" value="1"/>
</dbReference>
<dbReference type="Pfam" id="PF00497">
    <property type="entry name" value="SBP_bac_3"/>
    <property type="match status" value="1"/>
</dbReference>
<evidence type="ECO:0000256" key="1">
    <source>
        <dbReference type="ARBA" id="ARBA00022729"/>
    </source>
</evidence>
<keyword evidence="1" id="KW-0732">Signal</keyword>
<dbReference type="AlphaFoldDB" id="A0A2S2BQB2"/>
<dbReference type="InterPro" id="IPR014337">
    <property type="entry name" value="Ectoine_EhuB"/>
</dbReference>
<dbReference type="GO" id="GO:0033294">
    <property type="term" value="F:ectoine binding"/>
    <property type="evidence" value="ECO:0007669"/>
    <property type="project" value="InterPro"/>
</dbReference>
<evidence type="ECO:0000313" key="3">
    <source>
        <dbReference type="EMBL" id="AWK70764.1"/>
    </source>
</evidence>